<comment type="caution">
    <text evidence="3">The sequence shown here is derived from an EMBL/GenBank/DDBJ whole genome shotgun (WGS) entry which is preliminary data.</text>
</comment>
<name>A0AAV5G6S1_CORAM</name>
<evidence type="ECO:0000256" key="1">
    <source>
        <dbReference type="ARBA" id="ARBA00022679"/>
    </source>
</evidence>
<evidence type="ECO:0000313" key="4">
    <source>
        <dbReference type="Proteomes" id="UP001054925"/>
    </source>
</evidence>
<dbReference type="PANTHER" id="PTHR46401:SF2">
    <property type="entry name" value="GLYCOSYLTRANSFERASE WBBK-RELATED"/>
    <property type="match status" value="1"/>
</dbReference>
<dbReference type="SUPFAM" id="SSF53756">
    <property type="entry name" value="UDP-Glycosyltransferase/glycogen phosphorylase"/>
    <property type="match status" value="1"/>
</dbReference>
<dbReference type="RefSeq" id="WP_236163561.1">
    <property type="nucleotide sequence ID" value="NZ_BQKK01000001.1"/>
</dbReference>
<gene>
    <name evidence="3" type="ORF">CAT723_04840</name>
</gene>
<dbReference type="EMBL" id="BQKK01000001">
    <property type="protein sequence ID" value="GJN42005.1"/>
    <property type="molecule type" value="Genomic_DNA"/>
</dbReference>
<dbReference type="InterPro" id="IPR001296">
    <property type="entry name" value="Glyco_trans_1"/>
</dbReference>
<organism evidence="3 4">
    <name type="scientific">Corynebacterium ammoniagenes</name>
    <name type="common">Brevibacterium ammoniagenes</name>
    <dbReference type="NCBI Taxonomy" id="1697"/>
    <lineage>
        <taxon>Bacteria</taxon>
        <taxon>Bacillati</taxon>
        <taxon>Actinomycetota</taxon>
        <taxon>Actinomycetes</taxon>
        <taxon>Mycobacteriales</taxon>
        <taxon>Corynebacteriaceae</taxon>
        <taxon>Corynebacterium</taxon>
    </lineage>
</organism>
<accession>A0AAV5G6S1</accession>
<dbReference type="Gene3D" id="3.40.50.2000">
    <property type="entry name" value="Glycogen Phosphorylase B"/>
    <property type="match status" value="2"/>
</dbReference>
<keyword evidence="1" id="KW-0808">Transferase</keyword>
<reference evidence="3" key="1">
    <citation type="submission" date="2021-12" db="EMBL/GenBank/DDBJ databases">
        <title>Draft genome sequence of Corynebacterium ammoniagenes strain T-723.</title>
        <authorList>
            <person name="Matsuzawa M."/>
            <person name="Hiratani M."/>
            <person name="Abe I."/>
            <person name="Tsuji Y."/>
            <person name="Nakamura J."/>
        </authorList>
    </citation>
    <scope>NUCLEOTIDE SEQUENCE</scope>
    <source>
        <strain evidence="3">T-723</strain>
    </source>
</reference>
<dbReference type="Pfam" id="PF00534">
    <property type="entry name" value="Glycos_transf_1"/>
    <property type="match status" value="1"/>
</dbReference>
<dbReference type="Proteomes" id="UP001054925">
    <property type="component" value="Unassembled WGS sequence"/>
</dbReference>
<feature type="domain" description="Glycosyl transferase family 1" evidence="2">
    <location>
        <begin position="183"/>
        <end position="327"/>
    </location>
</feature>
<sequence>MKISVVCLASRSGGGLAILKDLYAYAAEVDSENQWQFVLSDQFLGTSTLNVEIVNAAPEYKGWWSRIRAEFTTGRRAVSRFDPDIVLSLQNVDTPARSRYPLAVYMHQALPFQKDYRLSFVKREERKLAWRQYLLKLPIVLSSKRSSVTFVQTHWLARNLKESVPDGNIVAVGHSEVSKQADERPEPREPDHFFYPASGTPYKNHRTLHQALRALNERGVDLTGKVAVTLTQQQLVEATGLDLCSELEWYRPLGWLTQAEVFEEYRSSILVFPSLVESLGLPLYEARNIGIPIIAGDTEFGREALDSYPNATWFDATDPEALADAMQGSLGESKPSRLEDPLETRPFVPWERMLEELEVVTKNHGVGK</sequence>
<dbReference type="PANTHER" id="PTHR46401">
    <property type="entry name" value="GLYCOSYLTRANSFERASE WBBK-RELATED"/>
    <property type="match status" value="1"/>
</dbReference>
<evidence type="ECO:0000259" key="2">
    <source>
        <dbReference type="Pfam" id="PF00534"/>
    </source>
</evidence>
<dbReference type="GO" id="GO:0016757">
    <property type="term" value="F:glycosyltransferase activity"/>
    <property type="evidence" value="ECO:0007669"/>
    <property type="project" value="InterPro"/>
</dbReference>
<dbReference type="GO" id="GO:0009103">
    <property type="term" value="P:lipopolysaccharide biosynthetic process"/>
    <property type="evidence" value="ECO:0007669"/>
    <property type="project" value="TreeGrafter"/>
</dbReference>
<protein>
    <recommendedName>
        <fullName evidence="2">Glycosyl transferase family 1 domain-containing protein</fullName>
    </recommendedName>
</protein>
<dbReference type="AlphaFoldDB" id="A0AAV5G6S1"/>
<proteinExistence type="predicted"/>
<evidence type="ECO:0000313" key="3">
    <source>
        <dbReference type="EMBL" id="GJN42005.1"/>
    </source>
</evidence>